<evidence type="ECO:0000313" key="2">
    <source>
        <dbReference type="Proteomes" id="UP000672009"/>
    </source>
</evidence>
<dbReference type="RefSeq" id="WP_210217469.1">
    <property type="nucleotide sequence ID" value="NZ_CP072792.1"/>
</dbReference>
<dbReference type="PROSITE" id="PS51257">
    <property type="entry name" value="PROKAR_LIPOPROTEIN"/>
    <property type="match status" value="1"/>
</dbReference>
<protein>
    <recommendedName>
        <fullName evidence="3">Lipoprotein</fullName>
    </recommendedName>
</protein>
<gene>
    <name evidence="1" type="ORF">J9260_00025</name>
</gene>
<organism evidence="1 2">
    <name type="scientific">Thiothrix unzii</name>
    <dbReference type="NCBI Taxonomy" id="111769"/>
    <lineage>
        <taxon>Bacteria</taxon>
        <taxon>Pseudomonadati</taxon>
        <taxon>Pseudomonadota</taxon>
        <taxon>Gammaproteobacteria</taxon>
        <taxon>Thiotrichales</taxon>
        <taxon>Thiotrichaceae</taxon>
        <taxon>Thiothrix</taxon>
    </lineage>
</organism>
<keyword evidence="1" id="KW-0614">Plasmid</keyword>
<keyword evidence="2" id="KW-1185">Reference proteome</keyword>
<evidence type="ECO:0008006" key="3">
    <source>
        <dbReference type="Google" id="ProtNLM"/>
    </source>
</evidence>
<reference evidence="1" key="1">
    <citation type="submission" date="2021-04" db="EMBL/GenBank/DDBJ databases">
        <title>Genomics, taxonomy and metabolism of representatives of sulfur bacteria of the genus Thiothrix: Thiothrix fructosivorans QT, Thiothrix unzii A1T and three new species, Thiothrix subterranea sp. nov., Thiothrix litoralis sp. nov. and 'Candidatus Thiothrix anitrata' sp. nov.</title>
        <authorList>
            <person name="Ravin N.V."/>
            <person name="Smolyakov D."/>
            <person name="Rudenko T.S."/>
            <person name="Mardanov A.V."/>
            <person name="Beletsky A.V."/>
            <person name="Markov N.D."/>
            <person name="Fomenkov A.I."/>
            <person name="Roberts R.J."/>
            <person name="Karnachuk O.V."/>
            <person name="Novikov A."/>
            <person name="Grabovich M.Y."/>
        </authorList>
    </citation>
    <scope>NUCLEOTIDE SEQUENCE</scope>
    <source>
        <strain evidence="1">A1</strain>
        <plasmid evidence="1">pTunz3</plasmid>
    </source>
</reference>
<sequence length="119" mass="13241">MKKLGFAMLFMLAGCSADYSVELGNGYSYEHWGNNFIARTVAGEQRQVITGQVDSYLKKDAFVLAVQTAPDALGKRYYVLDTGTGELKRFTVQADFLQDTRKLGVADEELLKEHVISPL</sequence>
<evidence type="ECO:0000313" key="1">
    <source>
        <dbReference type="EMBL" id="QTR51899.1"/>
    </source>
</evidence>
<dbReference type="EMBL" id="CP072792">
    <property type="protein sequence ID" value="QTR51899.1"/>
    <property type="molecule type" value="Genomic_DNA"/>
</dbReference>
<dbReference type="KEGG" id="tun:J9260_00025"/>
<geneLocation type="plasmid" evidence="1 2">
    <name>pTunz3</name>
</geneLocation>
<accession>A0A975F6M4</accession>
<proteinExistence type="predicted"/>
<dbReference type="AlphaFoldDB" id="A0A975F6M4"/>
<dbReference type="Proteomes" id="UP000672009">
    <property type="component" value="Plasmid pTunz3"/>
</dbReference>
<name>A0A975F6M4_9GAMM</name>